<dbReference type="eggNOG" id="COG1609">
    <property type="taxonomic scope" value="Bacteria"/>
</dbReference>
<dbReference type="GO" id="GO:0003700">
    <property type="term" value="F:DNA-binding transcription factor activity"/>
    <property type="evidence" value="ECO:0007669"/>
    <property type="project" value="TreeGrafter"/>
</dbReference>
<keyword evidence="3" id="KW-0238">DNA-binding</keyword>
<keyword evidence="1" id="KW-0678">Repressor</keyword>
<dbReference type="Pfam" id="PF00356">
    <property type="entry name" value="LacI"/>
    <property type="match status" value="1"/>
</dbReference>
<dbReference type="CDD" id="cd06284">
    <property type="entry name" value="PBP1_LacI-like"/>
    <property type="match status" value="1"/>
</dbReference>
<reference evidence="6 7" key="1">
    <citation type="submission" date="2014-08" db="EMBL/GenBank/DDBJ databases">
        <title>Genome sequences of NCPPB Pectobacterium isolates.</title>
        <authorList>
            <person name="Glover R.H."/>
            <person name="Sapp M."/>
            <person name="Elphinstone J."/>
        </authorList>
    </citation>
    <scope>NUCLEOTIDE SEQUENCE [LARGE SCALE GENOMIC DNA]</scope>
    <source>
        <strain evidence="6 7">NCPPB 2795</strain>
    </source>
</reference>
<evidence type="ECO:0000259" key="5">
    <source>
        <dbReference type="PROSITE" id="PS50932"/>
    </source>
</evidence>
<dbReference type="InterPro" id="IPR000843">
    <property type="entry name" value="HTH_LacI"/>
</dbReference>
<evidence type="ECO:0000256" key="1">
    <source>
        <dbReference type="ARBA" id="ARBA00022491"/>
    </source>
</evidence>
<comment type="caution">
    <text evidence="6">The sequence shown here is derived from an EMBL/GenBank/DDBJ whole genome shotgun (WGS) entry which is preliminary data.</text>
</comment>
<dbReference type="AlphaFoldDB" id="A0A093RD29"/>
<dbReference type="Proteomes" id="UP000032874">
    <property type="component" value="Unassembled WGS sequence"/>
</dbReference>
<dbReference type="PANTHER" id="PTHR30146">
    <property type="entry name" value="LACI-RELATED TRANSCRIPTIONAL REPRESSOR"/>
    <property type="match status" value="1"/>
</dbReference>
<dbReference type="PANTHER" id="PTHR30146:SF151">
    <property type="entry name" value="HTH-TYPE TRANSCRIPTIONAL REPRESSOR CYTR"/>
    <property type="match status" value="1"/>
</dbReference>
<dbReference type="SMART" id="SM00354">
    <property type="entry name" value="HTH_LACI"/>
    <property type="match status" value="1"/>
</dbReference>
<organism evidence="6 7">
    <name type="scientific">Pectobacterium betavasculorum</name>
    <dbReference type="NCBI Taxonomy" id="55207"/>
    <lineage>
        <taxon>Bacteria</taxon>
        <taxon>Pseudomonadati</taxon>
        <taxon>Pseudomonadota</taxon>
        <taxon>Gammaproteobacteria</taxon>
        <taxon>Enterobacterales</taxon>
        <taxon>Pectobacteriaceae</taxon>
        <taxon>Pectobacterium</taxon>
    </lineage>
</organism>
<feature type="domain" description="HTH lacI-type" evidence="5">
    <location>
        <begin position="10"/>
        <end position="64"/>
    </location>
</feature>
<protein>
    <submittedName>
        <fullName evidence="6">Transcriptional regulator</fullName>
    </submittedName>
</protein>
<evidence type="ECO:0000313" key="7">
    <source>
        <dbReference type="Proteomes" id="UP000032874"/>
    </source>
</evidence>
<keyword evidence="2" id="KW-0805">Transcription regulation</keyword>
<dbReference type="Gene3D" id="1.10.260.40">
    <property type="entry name" value="lambda repressor-like DNA-binding domains"/>
    <property type="match status" value="1"/>
</dbReference>
<sequence length="356" mass="39561">MKQKKGVTTATMKDVADEAGVSTATVSRTLMNPEKVSATTRRKVEQAVIAVGYSPHALSRNLKRNESRTILTIVPDICDPYFSEIFRGIEETAAEHGYLVLIGDCAHQHQKEKTFVDLIITKQIDGMVLLGSNLPFDAGQEEQRNLPPMVMANEFSPDLALPTVHIDNLTAAFEAVHYLQQAGHQRIACIAGHQRIACIAGPEHMHLSQYRLQGYIQALRRNGMLIDNQYIFRGDFTYETGINGLIALMQHPQPPSAIFCHSDLMALGVLAQARKMGLDIPRDLSIIGFDDIEQTQYCWPPLTSVAQPRYQIGREAMLLLLEQLQGNTVQSGSRLLSSELVIRDSVAAPNYARNRL</sequence>
<dbReference type="Gene3D" id="3.40.50.2300">
    <property type="match status" value="3"/>
</dbReference>
<dbReference type="EMBL" id="JQHM01000017">
    <property type="protein sequence ID" value="KFX00650.1"/>
    <property type="molecule type" value="Genomic_DNA"/>
</dbReference>
<dbReference type="RefSeq" id="WP_039325807.1">
    <property type="nucleotide sequence ID" value="NZ_JQHM01000017.1"/>
</dbReference>
<evidence type="ECO:0000256" key="3">
    <source>
        <dbReference type="ARBA" id="ARBA00023125"/>
    </source>
</evidence>
<evidence type="ECO:0000256" key="2">
    <source>
        <dbReference type="ARBA" id="ARBA00023015"/>
    </source>
</evidence>
<accession>A0A093RD29</accession>
<name>A0A093RD29_9GAMM</name>
<keyword evidence="4" id="KW-0804">Transcription</keyword>
<dbReference type="InterPro" id="IPR046335">
    <property type="entry name" value="LacI/GalR-like_sensor"/>
</dbReference>
<dbReference type="SUPFAM" id="SSF47413">
    <property type="entry name" value="lambda repressor-like DNA-binding domains"/>
    <property type="match status" value="1"/>
</dbReference>
<dbReference type="InterPro" id="IPR028082">
    <property type="entry name" value="Peripla_BP_I"/>
</dbReference>
<proteinExistence type="predicted"/>
<dbReference type="Pfam" id="PF13377">
    <property type="entry name" value="Peripla_BP_3"/>
    <property type="match status" value="1"/>
</dbReference>
<evidence type="ECO:0000313" key="6">
    <source>
        <dbReference type="EMBL" id="KFX00650.1"/>
    </source>
</evidence>
<dbReference type="CDD" id="cd01392">
    <property type="entry name" value="HTH_LacI"/>
    <property type="match status" value="1"/>
</dbReference>
<dbReference type="SUPFAM" id="SSF53822">
    <property type="entry name" value="Periplasmic binding protein-like I"/>
    <property type="match status" value="1"/>
</dbReference>
<dbReference type="PROSITE" id="PS50932">
    <property type="entry name" value="HTH_LACI_2"/>
    <property type="match status" value="1"/>
</dbReference>
<gene>
    <name evidence="6" type="ORF">KP22_19595</name>
</gene>
<dbReference type="GO" id="GO:0000976">
    <property type="term" value="F:transcription cis-regulatory region binding"/>
    <property type="evidence" value="ECO:0007669"/>
    <property type="project" value="TreeGrafter"/>
</dbReference>
<dbReference type="STRING" id="55207.KP22_19595"/>
<dbReference type="InterPro" id="IPR010982">
    <property type="entry name" value="Lambda_DNA-bd_dom_sf"/>
</dbReference>
<evidence type="ECO:0000256" key="4">
    <source>
        <dbReference type="ARBA" id="ARBA00023163"/>
    </source>
</evidence>